<dbReference type="SMART" id="SM00345">
    <property type="entry name" value="HTH_GNTR"/>
    <property type="match status" value="1"/>
</dbReference>
<dbReference type="Pfam" id="PF00392">
    <property type="entry name" value="GntR"/>
    <property type="match status" value="1"/>
</dbReference>
<dbReference type="Gene3D" id="1.10.10.10">
    <property type="entry name" value="Winged helix-like DNA-binding domain superfamily/Winged helix DNA-binding domain"/>
    <property type="match status" value="1"/>
</dbReference>
<dbReference type="AlphaFoldDB" id="A0A7K0DXJ2"/>
<dbReference type="PRINTS" id="PR00035">
    <property type="entry name" value="HTHGNTR"/>
</dbReference>
<dbReference type="InterPro" id="IPR036388">
    <property type="entry name" value="WH-like_DNA-bd_sf"/>
</dbReference>
<dbReference type="Pfam" id="PF07729">
    <property type="entry name" value="FCD"/>
    <property type="match status" value="1"/>
</dbReference>
<evidence type="ECO:0000256" key="1">
    <source>
        <dbReference type="ARBA" id="ARBA00023015"/>
    </source>
</evidence>
<dbReference type="InterPro" id="IPR036390">
    <property type="entry name" value="WH_DNA-bd_sf"/>
</dbReference>
<keyword evidence="2" id="KW-0238">DNA-binding</keyword>
<keyword evidence="6" id="KW-1185">Reference proteome</keyword>
<dbReference type="SUPFAM" id="SSF48008">
    <property type="entry name" value="GntR ligand-binding domain-like"/>
    <property type="match status" value="1"/>
</dbReference>
<comment type="caution">
    <text evidence="5">The sequence shown here is derived from an EMBL/GenBank/DDBJ whole genome shotgun (WGS) entry which is preliminary data.</text>
</comment>
<dbReference type="CDD" id="cd07377">
    <property type="entry name" value="WHTH_GntR"/>
    <property type="match status" value="1"/>
</dbReference>
<name>A0A7K0DXJ2_9NOCA</name>
<dbReference type="Gene3D" id="1.20.120.530">
    <property type="entry name" value="GntR ligand-binding domain-like"/>
    <property type="match status" value="1"/>
</dbReference>
<dbReference type="PANTHER" id="PTHR43537">
    <property type="entry name" value="TRANSCRIPTIONAL REGULATOR, GNTR FAMILY"/>
    <property type="match status" value="1"/>
</dbReference>
<evidence type="ECO:0000313" key="5">
    <source>
        <dbReference type="EMBL" id="MQY30506.1"/>
    </source>
</evidence>
<proteinExistence type="predicted"/>
<dbReference type="InterPro" id="IPR008920">
    <property type="entry name" value="TF_FadR/GntR_C"/>
</dbReference>
<accession>A0A7K0DXJ2</accession>
<dbReference type="EMBL" id="WEGI01000014">
    <property type="protein sequence ID" value="MQY30506.1"/>
    <property type="molecule type" value="Genomic_DNA"/>
</dbReference>
<dbReference type="OrthoDB" id="9784718at2"/>
<dbReference type="GO" id="GO:0003700">
    <property type="term" value="F:DNA-binding transcription factor activity"/>
    <property type="evidence" value="ECO:0007669"/>
    <property type="project" value="InterPro"/>
</dbReference>
<dbReference type="GO" id="GO:0003677">
    <property type="term" value="F:DNA binding"/>
    <property type="evidence" value="ECO:0007669"/>
    <property type="project" value="UniProtKB-KW"/>
</dbReference>
<keyword evidence="1" id="KW-0805">Transcription regulation</keyword>
<dbReference type="PROSITE" id="PS50949">
    <property type="entry name" value="HTH_GNTR"/>
    <property type="match status" value="1"/>
</dbReference>
<gene>
    <name evidence="5" type="primary">lutR</name>
    <name evidence="5" type="ORF">NRB56_61080</name>
</gene>
<dbReference type="Proteomes" id="UP000431401">
    <property type="component" value="Unassembled WGS sequence"/>
</dbReference>
<dbReference type="InterPro" id="IPR011711">
    <property type="entry name" value="GntR_C"/>
</dbReference>
<protein>
    <submittedName>
        <fullName evidence="5">HTH-type transcriptional regulator LutR</fullName>
    </submittedName>
</protein>
<dbReference type="SMART" id="SM00895">
    <property type="entry name" value="FCD"/>
    <property type="match status" value="1"/>
</dbReference>
<evidence type="ECO:0000256" key="2">
    <source>
        <dbReference type="ARBA" id="ARBA00023125"/>
    </source>
</evidence>
<reference evidence="5 6" key="1">
    <citation type="submission" date="2019-10" db="EMBL/GenBank/DDBJ databases">
        <title>Nocardia macrotermitis sp. nov. and Nocardia aurantia sp. nov., isolated from the gut of fungus growing-termite Macrotermes natalensis.</title>
        <authorList>
            <person name="Benndorf R."/>
            <person name="Schwitalla J."/>
            <person name="Martin K."/>
            <person name="De Beer W."/>
            <person name="Kaster A.-K."/>
            <person name="Vollmers J."/>
            <person name="Poulsen M."/>
            <person name="Beemelmanns C."/>
        </authorList>
    </citation>
    <scope>NUCLEOTIDE SEQUENCE [LARGE SCALE GENOMIC DNA]</scope>
    <source>
        <strain evidence="5 6">RB56</strain>
    </source>
</reference>
<evidence type="ECO:0000256" key="3">
    <source>
        <dbReference type="ARBA" id="ARBA00023163"/>
    </source>
</evidence>
<dbReference type="SUPFAM" id="SSF46785">
    <property type="entry name" value="Winged helix' DNA-binding domain"/>
    <property type="match status" value="1"/>
</dbReference>
<organism evidence="5 6">
    <name type="scientific">Nocardia aurantia</name>
    <dbReference type="NCBI Taxonomy" id="2585199"/>
    <lineage>
        <taxon>Bacteria</taxon>
        <taxon>Bacillati</taxon>
        <taxon>Actinomycetota</taxon>
        <taxon>Actinomycetes</taxon>
        <taxon>Mycobacteriales</taxon>
        <taxon>Nocardiaceae</taxon>
        <taxon>Nocardia</taxon>
    </lineage>
</organism>
<dbReference type="RefSeq" id="WP_153347773.1">
    <property type="nucleotide sequence ID" value="NZ_WEGI01000014.1"/>
</dbReference>
<sequence length="236" mass="25656">MHPDSPVPPPPRRTTSVGAEIVAHLERMISGGGLAPGARLPSERELAVSLGVSRTSVREAMHELEVKNLVVRRPGRGTVVAEPGARAGDLYDRVSAAERTLRDVAELRETIEPRFAELAASRITDATLLALETVLAKTGTPLPQTDSIALDIEFHMLIAQASQNPLLIAVGTLANEWTASTRALSHADPRARQLSHEGHQRIYLAVRERDPDAARAAMLRHLAEVADLTREHHPCF</sequence>
<evidence type="ECO:0000259" key="4">
    <source>
        <dbReference type="PROSITE" id="PS50949"/>
    </source>
</evidence>
<dbReference type="PANTHER" id="PTHR43537:SF5">
    <property type="entry name" value="UXU OPERON TRANSCRIPTIONAL REGULATOR"/>
    <property type="match status" value="1"/>
</dbReference>
<keyword evidence="3" id="KW-0804">Transcription</keyword>
<evidence type="ECO:0000313" key="6">
    <source>
        <dbReference type="Proteomes" id="UP000431401"/>
    </source>
</evidence>
<dbReference type="InterPro" id="IPR000524">
    <property type="entry name" value="Tscrpt_reg_HTH_GntR"/>
</dbReference>
<feature type="domain" description="HTH gntR-type" evidence="4">
    <location>
        <begin position="15"/>
        <end position="83"/>
    </location>
</feature>